<dbReference type="InterPro" id="IPR020240">
    <property type="entry name" value="UPF0412_YaaI"/>
</dbReference>
<keyword evidence="1" id="KW-0732">Signal</keyword>
<accession>B7JUA8</accession>
<evidence type="ECO:0008006" key="4">
    <source>
        <dbReference type="Google" id="ProtNLM"/>
    </source>
</evidence>
<evidence type="ECO:0000256" key="1">
    <source>
        <dbReference type="ARBA" id="ARBA00022729"/>
    </source>
</evidence>
<reference evidence="3" key="1">
    <citation type="journal article" date="2011" name="MBio">
        <title>Novel metabolic attributes of the genus Cyanothece, comprising a group of unicellular nitrogen-fixing Cyanobacteria.</title>
        <authorList>
            <person name="Bandyopadhyay A."/>
            <person name="Elvitigala T."/>
            <person name="Welsh E."/>
            <person name="Stockel J."/>
            <person name="Liberton M."/>
            <person name="Min H."/>
            <person name="Sherman L.A."/>
            <person name="Pakrasi H.B."/>
        </authorList>
    </citation>
    <scope>NUCLEOTIDE SEQUENCE [LARGE SCALE GENOMIC DNA]</scope>
    <source>
        <strain evidence="3">PCC 8801</strain>
    </source>
</reference>
<dbReference type="AlphaFoldDB" id="B7JUA8"/>
<protein>
    <recommendedName>
        <fullName evidence="4">DUF2541 family protein</fullName>
    </recommendedName>
</protein>
<gene>
    <name evidence="2" type="ordered locus">PCC8801_0390</name>
</gene>
<name>B7JUA8_RIPO1</name>
<dbReference type="EMBL" id="CP001287">
    <property type="protein sequence ID" value="ACK64488.1"/>
    <property type="molecule type" value="Genomic_DNA"/>
</dbReference>
<dbReference type="HOGENOM" id="CLU_148692_0_0_3"/>
<dbReference type="Pfam" id="PF10807">
    <property type="entry name" value="DUF2541"/>
    <property type="match status" value="1"/>
</dbReference>
<dbReference type="RefSeq" id="WP_012593765.1">
    <property type="nucleotide sequence ID" value="NC_011726.1"/>
</dbReference>
<keyword evidence="3" id="KW-1185">Reference proteome</keyword>
<sequence length="127" mass="14558">MLISVGFSHQEILMSQVQAQQEWGRLGERSVGAQADRDTIIVTGSQGTFRQLKFVVLRHPIRIYRIVVHYGNGRSETIETRELIRAGSESRVINLRGGDRVIKKIDFWYETKSLGKNRAIIRVYGRS</sequence>
<evidence type="ECO:0000313" key="3">
    <source>
        <dbReference type="Proteomes" id="UP000008204"/>
    </source>
</evidence>
<dbReference type="OrthoDB" id="674046at2"/>
<organism evidence="2 3">
    <name type="scientific">Rippkaea orientalis (strain PCC 8801 / RF-1)</name>
    <name type="common">Cyanothece sp. (strain PCC 8801)</name>
    <dbReference type="NCBI Taxonomy" id="41431"/>
    <lineage>
        <taxon>Bacteria</taxon>
        <taxon>Bacillati</taxon>
        <taxon>Cyanobacteriota</taxon>
        <taxon>Cyanophyceae</taxon>
        <taxon>Oscillatoriophycideae</taxon>
        <taxon>Chroococcales</taxon>
        <taxon>Aphanothecaceae</taxon>
        <taxon>Rippkaea</taxon>
        <taxon>Rippkaea orientalis</taxon>
    </lineage>
</organism>
<dbReference type="eggNOG" id="ENOG5032ZEA">
    <property type="taxonomic scope" value="Bacteria"/>
</dbReference>
<dbReference type="Proteomes" id="UP000008204">
    <property type="component" value="Chromosome"/>
</dbReference>
<proteinExistence type="predicted"/>
<dbReference type="KEGG" id="cyp:PCC8801_0390"/>
<evidence type="ECO:0000313" key="2">
    <source>
        <dbReference type="EMBL" id="ACK64488.1"/>
    </source>
</evidence>
<dbReference type="STRING" id="41431.PCC8801_0390"/>